<comment type="caution">
    <text evidence="11">The sequence shown here is derived from an EMBL/GenBank/DDBJ whole genome shotgun (WGS) entry which is preliminary data.</text>
</comment>
<dbReference type="InterPro" id="IPR036249">
    <property type="entry name" value="Thioredoxin-like_sf"/>
</dbReference>
<dbReference type="GO" id="GO:0045454">
    <property type="term" value="P:cell redox homeostasis"/>
    <property type="evidence" value="ECO:0007669"/>
    <property type="project" value="TreeGrafter"/>
</dbReference>
<evidence type="ECO:0000313" key="12">
    <source>
        <dbReference type="Proteomes" id="UP000249363"/>
    </source>
</evidence>
<evidence type="ECO:0000256" key="6">
    <source>
        <dbReference type="ARBA" id="ARBA00023284"/>
    </source>
</evidence>
<evidence type="ECO:0000259" key="10">
    <source>
        <dbReference type="PROSITE" id="PS51352"/>
    </source>
</evidence>
<dbReference type="OrthoDB" id="338622at2759"/>
<dbReference type="Gene3D" id="3.40.30.10">
    <property type="entry name" value="Glutaredoxin"/>
    <property type="match status" value="1"/>
</dbReference>
<comment type="similarity">
    <text evidence="8">Belongs to the peroxiredoxin family. BCP/PrxQ subfamily.</text>
</comment>
<gene>
    <name evidence="11" type="ORF">BHQ10_002626</name>
</gene>
<keyword evidence="4" id="KW-0560">Oxidoreductase</keyword>
<dbReference type="GeneID" id="63791843"/>
<evidence type="ECO:0000256" key="7">
    <source>
        <dbReference type="ARBA" id="ARBA00032824"/>
    </source>
</evidence>
<evidence type="ECO:0000256" key="8">
    <source>
        <dbReference type="ARBA" id="ARBA00038489"/>
    </source>
</evidence>
<evidence type="ECO:0000313" key="11">
    <source>
        <dbReference type="EMBL" id="RAO66614.1"/>
    </source>
</evidence>
<accession>A0A364KST5</accession>
<dbReference type="EMBL" id="MIKG01000004">
    <property type="protein sequence ID" value="RAO66614.1"/>
    <property type="molecule type" value="Genomic_DNA"/>
</dbReference>
<evidence type="ECO:0000256" key="5">
    <source>
        <dbReference type="ARBA" id="ARBA00023157"/>
    </source>
</evidence>
<keyword evidence="2" id="KW-0575">Peroxidase</keyword>
<dbReference type="PANTHER" id="PTHR42801:SF7">
    <property type="entry name" value="SLL1159 PROTEIN"/>
    <property type="match status" value="1"/>
</dbReference>
<protein>
    <recommendedName>
        <fullName evidence="1">thioredoxin-dependent peroxiredoxin</fullName>
        <ecNumber evidence="1">1.11.1.24</ecNumber>
    </recommendedName>
    <alternativeName>
        <fullName evidence="7">Thioredoxin peroxidase</fullName>
    </alternativeName>
</protein>
<keyword evidence="6" id="KW-0676">Redox-active center</keyword>
<dbReference type="AlphaFoldDB" id="A0A364KST5"/>
<dbReference type="PROSITE" id="PS51352">
    <property type="entry name" value="THIOREDOXIN_2"/>
    <property type="match status" value="1"/>
</dbReference>
<sequence length="214" mass="24034">MSLTQDLQETYINFKETAPEAVLNTLGSGVQELKNVFDPSKTIQVGQGFPSFELKDATGKLVSKDALLEDGALLISFYRGEWCPFCNLELRALQKRLPEFKAKGVSLVAISPQLPDNSISTVEKHELQFTVLSDVENKLARQLGIVWSQPDTFRPLFQGLGVDWQKLYGNENLEVPIPATFLVDKDGVVRNMFLDPDYTKRLDPETALEWATKL</sequence>
<keyword evidence="12" id="KW-1185">Reference proteome</keyword>
<name>A0A364KST5_TALAM</name>
<dbReference type="InterPro" id="IPR013766">
    <property type="entry name" value="Thioredoxin_domain"/>
</dbReference>
<dbReference type="CDD" id="cd02970">
    <property type="entry name" value="PRX_like2"/>
    <property type="match status" value="1"/>
</dbReference>
<proteinExistence type="inferred from homology"/>
<reference evidence="11 12" key="1">
    <citation type="journal article" date="2017" name="Biotechnol. Biofuels">
        <title>Differential beta-glucosidase expression as a function of carbon source availability in Talaromyces amestolkiae: a genomic and proteomic approach.</title>
        <authorList>
            <person name="de Eugenio L.I."/>
            <person name="Mendez-Liter J.A."/>
            <person name="Nieto-Dominguez M."/>
            <person name="Alonso L."/>
            <person name="Gil-Munoz J."/>
            <person name="Barriuso J."/>
            <person name="Prieto A."/>
            <person name="Martinez M.J."/>
        </authorList>
    </citation>
    <scope>NUCLEOTIDE SEQUENCE [LARGE SCALE GENOMIC DNA]</scope>
    <source>
        <strain evidence="11 12">CIB</strain>
    </source>
</reference>
<dbReference type="EC" id="1.11.1.24" evidence="1"/>
<dbReference type="InterPro" id="IPR000866">
    <property type="entry name" value="AhpC/TSA"/>
</dbReference>
<dbReference type="PANTHER" id="PTHR42801">
    <property type="entry name" value="THIOREDOXIN-DEPENDENT PEROXIDE REDUCTASE"/>
    <property type="match status" value="1"/>
</dbReference>
<comment type="catalytic activity">
    <reaction evidence="9">
        <text>a hydroperoxide + [thioredoxin]-dithiol = an alcohol + [thioredoxin]-disulfide + H2O</text>
        <dbReference type="Rhea" id="RHEA:62620"/>
        <dbReference type="Rhea" id="RHEA-COMP:10698"/>
        <dbReference type="Rhea" id="RHEA-COMP:10700"/>
        <dbReference type="ChEBI" id="CHEBI:15377"/>
        <dbReference type="ChEBI" id="CHEBI:29950"/>
        <dbReference type="ChEBI" id="CHEBI:30879"/>
        <dbReference type="ChEBI" id="CHEBI:35924"/>
        <dbReference type="ChEBI" id="CHEBI:50058"/>
        <dbReference type="EC" id="1.11.1.24"/>
    </reaction>
</comment>
<dbReference type="Pfam" id="PF00578">
    <property type="entry name" value="AhpC-TSA"/>
    <property type="match status" value="1"/>
</dbReference>
<organism evidence="11 12">
    <name type="scientific">Talaromyces amestolkiae</name>
    <dbReference type="NCBI Taxonomy" id="1196081"/>
    <lineage>
        <taxon>Eukaryota</taxon>
        <taxon>Fungi</taxon>
        <taxon>Dikarya</taxon>
        <taxon>Ascomycota</taxon>
        <taxon>Pezizomycotina</taxon>
        <taxon>Eurotiomycetes</taxon>
        <taxon>Eurotiomycetidae</taxon>
        <taxon>Eurotiales</taxon>
        <taxon>Trichocomaceae</taxon>
        <taxon>Talaromyces</taxon>
        <taxon>Talaromyces sect. Talaromyces</taxon>
    </lineage>
</organism>
<dbReference type="Proteomes" id="UP000249363">
    <property type="component" value="Unassembled WGS sequence"/>
</dbReference>
<evidence type="ECO:0000256" key="4">
    <source>
        <dbReference type="ARBA" id="ARBA00023002"/>
    </source>
</evidence>
<dbReference type="GO" id="GO:0034599">
    <property type="term" value="P:cellular response to oxidative stress"/>
    <property type="evidence" value="ECO:0007669"/>
    <property type="project" value="TreeGrafter"/>
</dbReference>
<evidence type="ECO:0000256" key="9">
    <source>
        <dbReference type="ARBA" id="ARBA00049091"/>
    </source>
</evidence>
<dbReference type="STRING" id="1196081.A0A364KST5"/>
<feature type="domain" description="Thioredoxin" evidence="10">
    <location>
        <begin position="43"/>
        <end position="214"/>
    </location>
</feature>
<dbReference type="InterPro" id="IPR050924">
    <property type="entry name" value="Peroxiredoxin_BCP/PrxQ"/>
</dbReference>
<evidence type="ECO:0000256" key="2">
    <source>
        <dbReference type="ARBA" id="ARBA00022559"/>
    </source>
</evidence>
<evidence type="ECO:0000256" key="1">
    <source>
        <dbReference type="ARBA" id="ARBA00013017"/>
    </source>
</evidence>
<keyword evidence="5" id="KW-1015">Disulfide bond</keyword>
<dbReference type="GO" id="GO:0008379">
    <property type="term" value="F:thioredoxin peroxidase activity"/>
    <property type="evidence" value="ECO:0007669"/>
    <property type="project" value="TreeGrafter"/>
</dbReference>
<dbReference type="RefSeq" id="XP_040731131.1">
    <property type="nucleotide sequence ID" value="XM_040874793.1"/>
</dbReference>
<dbReference type="SUPFAM" id="SSF52833">
    <property type="entry name" value="Thioredoxin-like"/>
    <property type="match status" value="1"/>
</dbReference>
<dbReference type="GO" id="GO:0005737">
    <property type="term" value="C:cytoplasm"/>
    <property type="evidence" value="ECO:0007669"/>
    <property type="project" value="TreeGrafter"/>
</dbReference>
<evidence type="ECO:0000256" key="3">
    <source>
        <dbReference type="ARBA" id="ARBA00022862"/>
    </source>
</evidence>
<keyword evidence="3" id="KW-0049">Antioxidant</keyword>